<evidence type="ECO:0000259" key="1">
    <source>
        <dbReference type="Pfam" id="PF01471"/>
    </source>
</evidence>
<dbReference type="InterPro" id="IPR036366">
    <property type="entry name" value="PGBDSf"/>
</dbReference>
<dbReference type="InterPro" id="IPR052905">
    <property type="entry name" value="LD-transpeptidase_YkuD-like"/>
</dbReference>
<dbReference type="InterPro" id="IPR036365">
    <property type="entry name" value="PGBD-like_sf"/>
</dbReference>
<feature type="domain" description="Peptidoglycan binding-like" evidence="1">
    <location>
        <begin position="261"/>
        <end position="299"/>
    </location>
</feature>
<evidence type="ECO:0000313" key="2">
    <source>
        <dbReference type="EMBL" id="MEP0818764.1"/>
    </source>
</evidence>
<protein>
    <submittedName>
        <fullName evidence="2">Peptidoglycan-binding protein</fullName>
    </submittedName>
</protein>
<dbReference type="SUPFAM" id="SSF47090">
    <property type="entry name" value="PGBD-like"/>
    <property type="match status" value="3"/>
</dbReference>
<dbReference type="Gene3D" id="1.10.101.10">
    <property type="entry name" value="PGBD-like superfamily/PGBD"/>
    <property type="match status" value="3"/>
</dbReference>
<gene>
    <name evidence="2" type="ORF">NC998_16820</name>
</gene>
<proteinExistence type="predicted"/>
<dbReference type="Proteomes" id="UP001464891">
    <property type="component" value="Unassembled WGS sequence"/>
</dbReference>
<reference evidence="2 3" key="1">
    <citation type="submission" date="2022-04" db="EMBL/GenBank/DDBJ databases">
        <title>Positive selection, recombination, and allopatry shape intraspecific diversity of widespread and dominant cyanobacteria.</title>
        <authorList>
            <person name="Wei J."/>
            <person name="Shu W."/>
            <person name="Hu C."/>
        </authorList>
    </citation>
    <scope>NUCLEOTIDE SEQUENCE [LARGE SCALE GENOMIC DNA]</scope>
    <source>
        <strain evidence="2 3">GB2-A4</strain>
    </source>
</reference>
<organism evidence="2 3">
    <name type="scientific">Trichocoleus desertorum GB2-A4</name>
    <dbReference type="NCBI Taxonomy" id="2933944"/>
    <lineage>
        <taxon>Bacteria</taxon>
        <taxon>Bacillati</taxon>
        <taxon>Cyanobacteriota</taxon>
        <taxon>Cyanophyceae</taxon>
        <taxon>Leptolyngbyales</taxon>
        <taxon>Trichocoleusaceae</taxon>
        <taxon>Trichocoleus</taxon>
    </lineage>
</organism>
<dbReference type="EMBL" id="JAMPKM010000010">
    <property type="protein sequence ID" value="MEP0818764.1"/>
    <property type="molecule type" value="Genomic_DNA"/>
</dbReference>
<evidence type="ECO:0000313" key="3">
    <source>
        <dbReference type="Proteomes" id="UP001464891"/>
    </source>
</evidence>
<dbReference type="PANTHER" id="PTHR41533">
    <property type="entry name" value="L,D-TRANSPEPTIDASE HI_1667-RELATED"/>
    <property type="match status" value="1"/>
</dbReference>
<dbReference type="InterPro" id="IPR002477">
    <property type="entry name" value="Peptidoglycan-bd-like"/>
</dbReference>
<accession>A0ABV0JAU6</accession>
<sequence>MENLAYLHLVSSYEAPPRVELFPADKTSELFSDLNWAKLSSGFLIRLLTVISGLAALTLADHVLALPLQREDEGPEVEVLQRCLVDQNYLDTSTFGYFGSKTEAAVVQFQQDSGLTADGVVGSTTARALNCAQLSSTSVSATSYYSSEPSNFGSEFYNSAVDQATVSLGDRGITVEDLQRRLNILGYYFEPIDGVFGPATEQAVIQFQRDRNLTGDGVVGSGTWASLGSSSSFDTARSPNSGLGQGGYIGENARPAQKFSVLELQRRLKARGFYPGALDGSMGPTTQRAIAAAQRFYGVSDRDVRNGRF</sequence>
<name>A0ABV0JAU6_9CYAN</name>
<keyword evidence="3" id="KW-1185">Reference proteome</keyword>
<dbReference type="RefSeq" id="WP_190433287.1">
    <property type="nucleotide sequence ID" value="NZ_JAMPKM010000010.1"/>
</dbReference>
<comment type="caution">
    <text evidence="2">The sequence shown here is derived from an EMBL/GenBank/DDBJ whole genome shotgun (WGS) entry which is preliminary data.</text>
</comment>
<feature type="domain" description="Peptidoglycan binding-like" evidence="1">
    <location>
        <begin position="74"/>
        <end position="129"/>
    </location>
</feature>
<dbReference type="PANTHER" id="PTHR41533:SF1">
    <property type="entry name" value="L,D-TRANSPEPTIDASE YCBB-RELATED"/>
    <property type="match status" value="1"/>
</dbReference>
<dbReference type="Pfam" id="PF01471">
    <property type="entry name" value="PG_binding_1"/>
    <property type="match status" value="3"/>
</dbReference>
<feature type="domain" description="Peptidoglycan binding-like" evidence="1">
    <location>
        <begin position="174"/>
        <end position="227"/>
    </location>
</feature>